<dbReference type="InterPro" id="IPR032675">
    <property type="entry name" value="LRR_dom_sf"/>
</dbReference>
<dbReference type="Proteomes" id="UP000783686">
    <property type="component" value="Unassembled WGS sequence"/>
</dbReference>
<dbReference type="AlphaFoldDB" id="A0A811JS53"/>
<dbReference type="Gene3D" id="3.80.10.10">
    <property type="entry name" value="Ribonuclease Inhibitor"/>
    <property type="match status" value="1"/>
</dbReference>
<sequence length="1008" mass="112040">MSLSREAMQEGREYLKDNSAQMFGQKFFDCRVVSICQLCQKSDKFENRFLAICKYRVFIVHGKNPVNFKLEKSFNLLTLRQLQVLNKELILVYEDKLKCHKVIYRSDDIEPLQMAKEILSALKHYLPDIGPCIPRVMQVQPEHLLHEFHLLPSSQPSLPCHNFRRTYVTICDLIDQPYNEEIIWDVDRIYFINKIRDIRLEDFGHLGVKDQVAVIGCAQFSSYFTGITVESTKLTADHVDMILNVVRRSSSLKSLRLTNCGLPKEFCQHLGNALSANSDIPLAVLDLSGNQLDDKKHICNLSAVLPCIRTLKSISFADCGLSDKSIHHLASGLTTGLTIDKNASGNKFELRRLILSRCSLKDDPTELINFVSVCGSLRSLDLSGTGILIDKLWSALKLGGLQLEQLNISGCQSMKKHKEGVASIKELFACMVNLKELNLSNTPLSAELLQAILQGLSANSQLSDIKLNLDGACGDKGCGLILEQYLPLCPIAFLSLRDNNLEQDALKLFTSLRTMTALQSLDVGGNNFIALRVNKKYSSVLSKLVNELTKLIASEEVELKELILSDAKLGNFLTILLNALSVANIEQLDICNNEIGNSGARLLSKALQMNTSLKVVAFDRNQIGLDGFQEIAYGLKLNHSVTSIPFPSIDISEALNRPERAKVLSTVAEIEVALERNRKNPKLFELHSQKILNDLNNHCDKYEVNNNTQKKVVFHTLTDVLSELESASTSALSSENLVNQLSSDLAQLARESSNTFCHLIQKRLADHNVEIIEPVGNCHPEDLNDEVRAQFEEKINGFIREACFQTAFNQLDKLLTQSDAFKLRGSISNLGIENSVHINQFSARTNTPMAHRPNSALVIDDSPKRTAAANGNLSTPSSPLVHLVKNRPPPPRILKNKIFVRSVTPVVNSDNTSVMTSSIHSSNSSNMSSNESKHASEDVESNSEAPPLIPRRTRLPPMPNHPPRLPPKPGSDSPSSTRSPTDLRNHRTRVLPALDEAMLAFKDPDSSS</sequence>
<feature type="region of interest" description="Disordered" evidence="1">
    <location>
        <begin position="910"/>
        <end position="1008"/>
    </location>
</feature>
<dbReference type="Pfam" id="PF17888">
    <property type="entry name" value="Carm_PH"/>
    <property type="match status" value="1"/>
</dbReference>
<dbReference type="Gene3D" id="2.30.29.30">
    <property type="entry name" value="Pleckstrin-homology domain (PH domain)/Phosphotyrosine-binding domain (PTB)"/>
    <property type="match status" value="1"/>
</dbReference>
<organism evidence="3 4">
    <name type="scientific">Bursaphelenchus okinawaensis</name>
    <dbReference type="NCBI Taxonomy" id="465554"/>
    <lineage>
        <taxon>Eukaryota</taxon>
        <taxon>Metazoa</taxon>
        <taxon>Ecdysozoa</taxon>
        <taxon>Nematoda</taxon>
        <taxon>Chromadorea</taxon>
        <taxon>Rhabditida</taxon>
        <taxon>Tylenchina</taxon>
        <taxon>Tylenchomorpha</taxon>
        <taxon>Aphelenchoidea</taxon>
        <taxon>Aphelenchoididae</taxon>
        <taxon>Bursaphelenchus</taxon>
    </lineage>
</organism>
<name>A0A811JS53_9BILA</name>
<dbReference type="EMBL" id="CAJFDH010000001">
    <property type="protein sequence ID" value="CAD5206165.1"/>
    <property type="molecule type" value="Genomic_DNA"/>
</dbReference>
<dbReference type="Proteomes" id="UP000614601">
    <property type="component" value="Unassembled WGS sequence"/>
</dbReference>
<evidence type="ECO:0000259" key="2">
    <source>
        <dbReference type="Pfam" id="PF17888"/>
    </source>
</evidence>
<proteinExistence type="predicted"/>
<feature type="compositionally biased region" description="Low complexity" evidence="1">
    <location>
        <begin position="971"/>
        <end position="982"/>
    </location>
</feature>
<dbReference type="GO" id="GO:0034315">
    <property type="term" value="P:regulation of Arp2/3 complex-mediated actin nucleation"/>
    <property type="evidence" value="ECO:0007669"/>
    <property type="project" value="TreeGrafter"/>
</dbReference>
<dbReference type="PANTHER" id="PTHR24112">
    <property type="entry name" value="LEUCINE-RICH REPEAT, ISOFORM F-RELATED"/>
    <property type="match status" value="1"/>
</dbReference>
<protein>
    <recommendedName>
        <fullName evidence="2">CARMIL pleckstrin homology domain-containing protein</fullName>
    </recommendedName>
</protein>
<dbReference type="InterPro" id="IPR051279">
    <property type="entry name" value="PP1-Reg/Actin-Interact_Protein"/>
</dbReference>
<dbReference type="PANTHER" id="PTHR24112:SF66">
    <property type="entry name" value="LEUCINE-RICH REPEAT, ISOFORM F"/>
    <property type="match status" value="1"/>
</dbReference>
<dbReference type="InterPro" id="IPR041245">
    <property type="entry name" value="CARMIL_PH"/>
</dbReference>
<evidence type="ECO:0000256" key="1">
    <source>
        <dbReference type="SAM" id="MobiDB-lite"/>
    </source>
</evidence>
<feature type="domain" description="CARMIL pleckstrin homology" evidence="2">
    <location>
        <begin position="30"/>
        <end position="127"/>
    </location>
</feature>
<dbReference type="SUPFAM" id="SSF52047">
    <property type="entry name" value="RNI-like"/>
    <property type="match status" value="2"/>
</dbReference>
<feature type="compositionally biased region" description="Low complexity" evidence="1">
    <location>
        <begin position="911"/>
        <end position="930"/>
    </location>
</feature>
<evidence type="ECO:0000313" key="4">
    <source>
        <dbReference type="Proteomes" id="UP000614601"/>
    </source>
</evidence>
<reference evidence="3" key="1">
    <citation type="submission" date="2020-09" db="EMBL/GenBank/DDBJ databases">
        <authorList>
            <person name="Kikuchi T."/>
        </authorList>
    </citation>
    <scope>NUCLEOTIDE SEQUENCE</scope>
    <source>
        <strain evidence="3">SH1</strain>
    </source>
</reference>
<dbReference type="GO" id="GO:0030027">
    <property type="term" value="C:lamellipodium"/>
    <property type="evidence" value="ECO:0007669"/>
    <property type="project" value="TreeGrafter"/>
</dbReference>
<dbReference type="InterPro" id="IPR011993">
    <property type="entry name" value="PH-like_dom_sf"/>
</dbReference>
<accession>A0A811JS53</accession>
<feature type="compositionally biased region" description="Pro residues" evidence="1">
    <location>
        <begin position="956"/>
        <end position="969"/>
    </location>
</feature>
<evidence type="ECO:0000313" key="3">
    <source>
        <dbReference type="EMBL" id="CAD5206165.1"/>
    </source>
</evidence>
<dbReference type="GO" id="GO:0005886">
    <property type="term" value="C:plasma membrane"/>
    <property type="evidence" value="ECO:0007669"/>
    <property type="project" value="TreeGrafter"/>
</dbReference>
<feature type="region of interest" description="Disordered" evidence="1">
    <location>
        <begin position="866"/>
        <end position="896"/>
    </location>
</feature>
<comment type="caution">
    <text evidence="3">The sequence shown here is derived from an EMBL/GenBank/DDBJ whole genome shotgun (WGS) entry which is preliminary data.</text>
</comment>
<dbReference type="GO" id="GO:0016477">
    <property type="term" value="P:cell migration"/>
    <property type="evidence" value="ECO:0007669"/>
    <property type="project" value="TreeGrafter"/>
</dbReference>
<gene>
    <name evidence="3" type="ORF">BOKJ2_LOCUS849</name>
</gene>
<keyword evidence="4" id="KW-1185">Reference proteome</keyword>
<feature type="compositionally biased region" description="Polar residues" evidence="1">
    <location>
        <begin position="869"/>
        <end position="878"/>
    </location>
</feature>
<dbReference type="SMART" id="SM00368">
    <property type="entry name" value="LRR_RI"/>
    <property type="match status" value="4"/>
</dbReference>
<dbReference type="OrthoDB" id="18598at2759"/>
<dbReference type="EMBL" id="CAJFCW020000001">
    <property type="protein sequence ID" value="CAG9080720.1"/>
    <property type="molecule type" value="Genomic_DNA"/>
</dbReference>